<evidence type="ECO:0000313" key="4">
    <source>
        <dbReference type="Proteomes" id="UP000654670"/>
    </source>
</evidence>
<proteinExistence type="predicted"/>
<comment type="caution">
    <text evidence="3">The sequence shown here is derived from an EMBL/GenBank/DDBJ whole genome shotgun (WGS) entry which is preliminary data.</text>
</comment>
<dbReference type="Pfam" id="PF13439">
    <property type="entry name" value="Glyco_transf_4"/>
    <property type="match status" value="1"/>
</dbReference>
<dbReference type="AlphaFoldDB" id="A0A917W1G5"/>
<feature type="domain" description="Glycosyl transferase family 1" evidence="1">
    <location>
        <begin position="169"/>
        <end position="328"/>
    </location>
</feature>
<dbReference type="Pfam" id="PF00534">
    <property type="entry name" value="Glycos_transf_1"/>
    <property type="match status" value="1"/>
</dbReference>
<evidence type="ECO:0000313" key="3">
    <source>
        <dbReference type="EMBL" id="GGL50654.1"/>
    </source>
</evidence>
<dbReference type="EMBL" id="BMOK01000004">
    <property type="protein sequence ID" value="GGL50654.1"/>
    <property type="molecule type" value="Genomic_DNA"/>
</dbReference>
<dbReference type="SUPFAM" id="SSF53756">
    <property type="entry name" value="UDP-Glycosyltransferase/glycogen phosphorylase"/>
    <property type="match status" value="1"/>
</dbReference>
<reference evidence="3" key="2">
    <citation type="submission" date="2020-09" db="EMBL/GenBank/DDBJ databases">
        <authorList>
            <person name="Sun Q."/>
            <person name="Ohkuma M."/>
        </authorList>
    </citation>
    <scope>NUCLEOTIDE SEQUENCE</scope>
    <source>
        <strain evidence="3">JCM 15325</strain>
    </source>
</reference>
<evidence type="ECO:0000259" key="1">
    <source>
        <dbReference type="Pfam" id="PF00534"/>
    </source>
</evidence>
<dbReference type="InterPro" id="IPR028098">
    <property type="entry name" value="Glyco_trans_4-like_N"/>
</dbReference>
<sequence length="357" mass="41066">MKKVIFVIWHVSGKGGTETVLRTVTQLLQQKCDQYQPQIYVLGGTEDKTWLDNIKSDSSPFIKNKFVRAVPYFFWLSSYIKREKPDIVVGLSPMICQMLHFIKKMNIGNFPIISWMHFSLNANHMKKEWLLKANHHFAISTGIKDQLEKLGISDSKIHTIYNPVQRINETVPRPSEETVFLYIGRITFEGQKRLKDLLSALAMIKGRWRLEVIGDGEDISLCKHYAEQLSINQQIIWHGWQQDPWLIVSEATALVLTSSYEGFGMVLAEAISRGIYCVSSDCEVGPNDIIEPGINGILYDVGELNVLQRILQDIVNGKALPEQERMKKTLERFYLENYKDNFISALNTVVNSYRYQN</sequence>
<gene>
    <name evidence="3" type="primary">rfaB</name>
    <name evidence="3" type="ORF">GCM10007968_13640</name>
</gene>
<feature type="domain" description="Glycosyltransferase subfamily 4-like N-terminal" evidence="2">
    <location>
        <begin position="15"/>
        <end position="164"/>
    </location>
</feature>
<protein>
    <submittedName>
        <fullName evidence="3">Lipopolysaccharide 1,6-galactosyltransferase</fullName>
    </submittedName>
</protein>
<dbReference type="GO" id="GO:0016757">
    <property type="term" value="F:glycosyltransferase activity"/>
    <property type="evidence" value="ECO:0007669"/>
    <property type="project" value="InterPro"/>
</dbReference>
<dbReference type="PANTHER" id="PTHR12526">
    <property type="entry name" value="GLYCOSYLTRANSFERASE"/>
    <property type="match status" value="1"/>
</dbReference>
<dbReference type="PANTHER" id="PTHR12526:SF630">
    <property type="entry name" value="GLYCOSYLTRANSFERASE"/>
    <property type="match status" value="1"/>
</dbReference>
<organism evidence="3 4">
    <name type="scientific">Sporolactobacillus putidus</name>
    <dbReference type="NCBI Taxonomy" id="492735"/>
    <lineage>
        <taxon>Bacteria</taxon>
        <taxon>Bacillati</taxon>
        <taxon>Bacillota</taxon>
        <taxon>Bacilli</taxon>
        <taxon>Bacillales</taxon>
        <taxon>Sporolactobacillaceae</taxon>
        <taxon>Sporolactobacillus</taxon>
    </lineage>
</organism>
<name>A0A917W1G5_9BACL</name>
<keyword evidence="4" id="KW-1185">Reference proteome</keyword>
<dbReference type="CDD" id="cd03811">
    <property type="entry name" value="GT4_GT28_WabH-like"/>
    <property type="match status" value="1"/>
</dbReference>
<dbReference type="Gene3D" id="3.40.50.2000">
    <property type="entry name" value="Glycogen Phosphorylase B"/>
    <property type="match status" value="2"/>
</dbReference>
<reference evidence="3" key="1">
    <citation type="journal article" date="2014" name="Int. J. Syst. Evol. Microbiol.">
        <title>Complete genome sequence of Corynebacterium casei LMG S-19264T (=DSM 44701T), isolated from a smear-ripened cheese.</title>
        <authorList>
            <consortium name="US DOE Joint Genome Institute (JGI-PGF)"/>
            <person name="Walter F."/>
            <person name="Albersmeier A."/>
            <person name="Kalinowski J."/>
            <person name="Ruckert C."/>
        </authorList>
    </citation>
    <scope>NUCLEOTIDE SEQUENCE</scope>
    <source>
        <strain evidence="3">JCM 15325</strain>
    </source>
</reference>
<dbReference type="Proteomes" id="UP000654670">
    <property type="component" value="Unassembled WGS sequence"/>
</dbReference>
<dbReference type="RefSeq" id="WP_188802335.1">
    <property type="nucleotide sequence ID" value="NZ_BMOK01000004.1"/>
</dbReference>
<evidence type="ECO:0000259" key="2">
    <source>
        <dbReference type="Pfam" id="PF13439"/>
    </source>
</evidence>
<dbReference type="InterPro" id="IPR001296">
    <property type="entry name" value="Glyco_trans_1"/>
</dbReference>
<accession>A0A917W1G5</accession>